<accession>A0A6L8LG80</accession>
<evidence type="ECO:0000313" key="3">
    <source>
        <dbReference type="EMBL" id="MYM54713.1"/>
    </source>
</evidence>
<dbReference type="RefSeq" id="WP_160972387.1">
    <property type="nucleotide sequence ID" value="NZ_WWEN01000002.1"/>
</dbReference>
<name>A0A6L8LG80_9RHOB</name>
<evidence type="ECO:0000313" key="4">
    <source>
        <dbReference type="Proteomes" id="UP000479043"/>
    </source>
</evidence>
<feature type="transmembrane region" description="Helical" evidence="2">
    <location>
        <begin position="25"/>
        <end position="44"/>
    </location>
</feature>
<dbReference type="AlphaFoldDB" id="A0A6L8LG80"/>
<keyword evidence="4" id="KW-1185">Reference proteome</keyword>
<keyword evidence="2" id="KW-1133">Transmembrane helix</keyword>
<sequence length="71" mass="7390">MTLADASQVQAPTSTETKEKKSPDALILLAVLAVVALWGLSVFTFGIPGLYIPAVAAVPVIWVILIAITQG</sequence>
<keyword evidence="2" id="KW-0472">Membrane</keyword>
<dbReference type="Proteomes" id="UP000479043">
    <property type="component" value="Unassembled WGS sequence"/>
</dbReference>
<comment type="caution">
    <text evidence="3">The sequence shown here is derived from an EMBL/GenBank/DDBJ whole genome shotgun (WGS) entry which is preliminary data.</text>
</comment>
<gene>
    <name evidence="3" type="ORF">GR167_05310</name>
</gene>
<dbReference type="EMBL" id="WWEN01000002">
    <property type="protein sequence ID" value="MYM54713.1"/>
    <property type="molecule type" value="Genomic_DNA"/>
</dbReference>
<reference evidence="3 4" key="1">
    <citation type="submission" date="2020-01" db="EMBL/GenBank/DDBJ databases">
        <authorList>
            <person name="Chen S."/>
        </authorList>
    </citation>
    <scope>NUCLEOTIDE SEQUENCE [LARGE SCALE GENOMIC DNA]</scope>
    <source>
        <strain evidence="3 4">GS-10</strain>
    </source>
</reference>
<proteinExistence type="predicted"/>
<feature type="region of interest" description="Disordered" evidence="1">
    <location>
        <begin position="1"/>
        <end position="21"/>
    </location>
</feature>
<protein>
    <submittedName>
        <fullName evidence="3">Uncharacterized protein</fullName>
    </submittedName>
</protein>
<evidence type="ECO:0000256" key="2">
    <source>
        <dbReference type="SAM" id="Phobius"/>
    </source>
</evidence>
<keyword evidence="2" id="KW-0812">Transmembrane</keyword>
<feature type="transmembrane region" description="Helical" evidence="2">
    <location>
        <begin position="50"/>
        <end position="68"/>
    </location>
</feature>
<organism evidence="3 4">
    <name type="scientific">Thalassovita mangrovi</name>
    <dbReference type="NCBI Taxonomy" id="2692236"/>
    <lineage>
        <taxon>Bacteria</taxon>
        <taxon>Pseudomonadati</taxon>
        <taxon>Pseudomonadota</taxon>
        <taxon>Alphaproteobacteria</taxon>
        <taxon>Rhodobacterales</taxon>
        <taxon>Roseobacteraceae</taxon>
        <taxon>Thalassovita</taxon>
    </lineage>
</organism>
<feature type="compositionally biased region" description="Polar residues" evidence="1">
    <location>
        <begin position="1"/>
        <end position="15"/>
    </location>
</feature>
<evidence type="ECO:0000256" key="1">
    <source>
        <dbReference type="SAM" id="MobiDB-lite"/>
    </source>
</evidence>